<evidence type="ECO:0000313" key="2">
    <source>
        <dbReference type="EMBL" id="MFB9104981.1"/>
    </source>
</evidence>
<evidence type="ECO:0000313" key="3">
    <source>
        <dbReference type="Proteomes" id="UP001589590"/>
    </source>
</evidence>
<keyword evidence="1" id="KW-1133">Transmembrane helix</keyword>
<feature type="transmembrane region" description="Helical" evidence="1">
    <location>
        <begin position="18"/>
        <end position="37"/>
    </location>
</feature>
<proteinExistence type="predicted"/>
<sequence>MDENRTDKVLLYKGIKTMIFAVLTLFMGPIVLSMALSQPENKLYIPLLAVGLLICAFAVFLIFKGIRIIMSSMFKK</sequence>
<protein>
    <submittedName>
        <fullName evidence="2">DUF6095 family protein</fullName>
    </submittedName>
</protein>
<dbReference type="InterPro" id="IPR046077">
    <property type="entry name" value="DUF6095"/>
</dbReference>
<comment type="caution">
    <text evidence="2">The sequence shown here is derived from an EMBL/GenBank/DDBJ whole genome shotgun (WGS) entry which is preliminary data.</text>
</comment>
<dbReference type="EMBL" id="JBHMFA010000005">
    <property type="protein sequence ID" value="MFB9104981.1"/>
    <property type="molecule type" value="Genomic_DNA"/>
</dbReference>
<feature type="transmembrane region" description="Helical" evidence="1">
    <location>
        <begin position="43"/>
        <end position="66"/>
    </location>
</feature>
<dbReference type="Pfam" id="PF19589">
    <property type="entry name" value="DUF6095"/>
    <property type="match status" value="1"/>
</dbReference>
<accession>A0ABV5H0G0</accession>
<dbReference type="RefSeq" id="WP_290272911.1">
    <property type="nucleotide sequence ID" value="NZ_JAUFQP010000013.1"/>
</dbReference>
<keyword evidence="1" id="KW-0812">Transmembrane</keyword>
<keyword evidence="1" id="KW-0472">Membrane</keyword>
<gene>
    <name evidence="2" type="ORF">ACFFU1_08725</name>
</gene>
<organism evidence="2 3">
    <name type="scientific">Algibacter miyuki</name>
    <dbReference type="NCBI Taxonomy" id="1306933"/>
    <lineage>
        <taxon>Bacteria</taxon>
        <taxon>Pseudomonadati</taxon>
        <taxon>Bacteroidota</taxon>
        <taxon>Flavobacteriia</taxon>
        <taxon>Flavobacteriales</taxon>
        <taxon>Flavobacteriaceae</taxon>
        <taxon>Algibacter</taxon>
    </lineage>
</organism>
<evidence type="ECO:0000256" key="1">
    <source>
        <dbReference type="SAM" id="Phobius"/>
    </source>
</evidence>
<name>A0ABV5H0G0_9FLAO</name>
<dbReference type="Proteomes" id="UP001589590">
    <property type="component" value="Unassembled WGS sequence"/>
</dbReference>
<reference evidence="2 3" key="1">
    <citation type="submission" date="2024-09" db="EMBL/GenBank/DDBJ databases">
        <authorList>
            <person name="Sun Q."/>
            <person name="Mori K."/>
        </authorList>
    </citation>
    <scope>NUCLEOTIDE SEQUENCE [LARGE SCALE GENOMIC DNA]</scope>
    <source>
        <strain evidence="2 3">CECT 8300</strain>
    </source>
</reference>
<keyword evidence="3" id="KW-1185">Reference proteome</keyword>